<reference evidence="3 4" key="1">
    <citation type="submission" date="2020-08" db="EMBL/GenBank/DDBJ databases">
        <title>A Genomic Blueprint of the Chicken Gut Microbiome.</title>
        <authorList>
            <person name="Gilroy R."/>
            <person name="Ravi A."/>
            <person name="Getino M."/>
            <person name="Pursley I."/>
            <person name="Horton D.L."/>
            <person name="Alikhan N.-F."/>
            <person name="Baker D."/>
            <person name="Gharbi K."/>
            <person name="Hall N."/>
            <person name="Watson M."/>
            <person name="Adriaenssens E.M."/>
            <person name="Foster-Nyarko E."/>
            <person name="Jarju S."/>
            <person name="Secka A."/>
            <person name="Antonio M."/>
            <person name="Oren A."/>
            <person name="Chaudhuri R."/>
            <person name="La Ragione R.M."/>
            <person name="Hildebrand F."/>
            <person name="Pallen M.J."/>
        </authorList>
    </citation>
    <scope>NUCLEOTIDE SEQUENCE [LARGE SCALE GENOMIC DNA]</scope>
    <source>
        <strain evidence="3 4">Sa3CUA2</strain>
    </source>
</reference>
<evidence type="ECO:0000313" key="4">
    <source>
        <dbReference type="Proteomes" id="UP000604241"/>
    </source>
</evidence>
<dbReference type="Pfam" id="PF04024">
    <property type="entry name" value="PspC"/>
    <property type="match status" value="1"/>
</dbReference>
<evidence type="ECO:0000256" key="1">
    <source>
        <dbReference type="SAM" id="Phobius"/>
    </source>
</evidence>
<dbReference type="Proteomes" id="UP000604241">
    <property type="component" value="Unassembled WGS sequence"/>
</dbReference>
<keyword evidence="1" id="KW-0472">Membrane</keyword>
<evidence type="ECO:0000313" key="3">
    <source>
        <dbReference type="EMBL" id="MBD7917376.1"/>
    </source>
</evidence>
<gene>
    <name evidence="3" type="ORF">H9657_03660</name>
</gene>
<name>A0ABR8QAC2_9CELL</name>
<feature type="domain" description="Phage shock protein PspC N-terminal" evidence="2">
    <location>
        <begin position="13"/>
        <end position="67"/>
    </location>
</feature>
<feature type="transmembrane region" description="Helical" evidence="1">
    <location>
        <begin position="45"/>
        <end position="65"/>
    </location>
</feature>
<dbReference type="EMBL" id="JACSQV010000002">
    <property type="protein sequence ID" value="MBD7917376.1"/>
    <property type="molecule type" value="Genomic_DNA"/>
</dbReference>
<comment type="caution">
    <text evidence="3">The sequence shown here is derived from an EMBL/GenBank/DDBJ whole genome shotgun (WGS) entry which is preliminary data.</text>
</comment>
<dbReference type="RefSeq" id="WP_191780428.1">
    <property type="nucleotide sequence ID" value="NZ_JACSQV010000002.1"/>
</dbReference>
<organism evidence="3 4">
    <name type="scientific">Cellulomonas avistercoris</name>
    <dbReference type="NCBI Taxonomy" id="2762242"/>
    <lineage>
        <taxon>Bacteria</taxon>
        <taxon>Bacillati</taxon>
        <taxon>Actinomycetota</taxon>
        <taxon>Actinomycetes</taxon>
        <taxon>Micrococcales</taxon>
        <taxon>Cellulomonadaceae</taxon>
        <taxon>Cellulomonas</taxon>
    </lineage>
</organism>
<keyword evidence="1" id="KW-0812">Transmembrane</keyword>
<evidence type="ECO:0000259" key="2">
    <source>
        <dbReference type="Pfam" id="PF04024"/>
    </source>
</evidence>
<protein>
    <submittedName>
        <fullName evidence="3">PspC domain-containing protein</fullName>
    </submittedName>
</protein>
<dbReference type="InterPro" id="IPR007168">
    <property type="entry name" value="Phageshock_PspC_N"/>
</dbReference>
<keyword evidence="4" id="KW-1185">Reference proteome</keyword>
<keyword evidence="1" id="KW-1133">Transmembrane helix</keyword>
<sequence length="77" mass="8345">MDGVREAFARAGLSRPYTGRWLAGVCAGVAVRLGIEAWVVRLVLLALLVLPGSPFLIYAILWVCMPPQGWVAPVRTP</sequence>
<accession>A0ABR8QAC2</accession>
<proteinExistence type="predicted"/>